<dbReference type="Gene3D" id="3.20.20.80">
    <property type="entry name" value="Glycosidases"/>
    <property type="match status" value="1"/>
</dbReference>
<dbReference type="EMBL" id="DVJN01000092">
    <property type="protein sequence ID" value="HIS92293.1"/>
    <property type="molecule type" value="Genomic_DNA"/>
</dbReference>
<comment type="catalytic activity">
    <reaction evidence="1">
        <text>Hydrolysis of terminal, non-reducing beta-D-mannose residues in beta-D-mannosides.</text>
        <dbReference type="EC" id="3.2.1.25"/>
    </reaction>
</comment>
<evidence type="ECO:0000313" key="8">
    <source>
        <dbReference type="EMBL" id="HIS92293.1"/>
    </source>
</evidence>
<dbReference type="InterPro" id="IPR036156">
    <property type="entry name" value="Beta-gal/glucu_dom_sf"/>
</dbReference>
<dbReference type="InterPro" id="IPR017853">
    <property type="entry name" value="GH"/>
</dbReference>
<dbReference type="GO" id="GO:0006516">
    <property type="term" value="P:glycoprotein catabolic process"/>
    <property type="evidence" value="ECO:0007669"/>
    <property type="project" value="TreeGrafter"/>
</dbReference>
<evidence type="ECO:0000256" key="1">
    <source>
        <dbReference type="ARBA" id="ARBA00000829"/>
    </source>
</evidence>
<proteinExistence type="inferred from homology"/>
<dbReference type="EC" id="3.2.1.25" evidence="3"/>
<evidence type="ECO:0000313" key="9">
    <source>
        <dbReference type="Proteomes" id="UP000824140"/>
    </source>
</evidence>
<dbReference type="PANTHER" id="PTHR43730:SF1">
    <property type="entry name" value="BETA-MANNOSIDASE"/>
    <property type="match status" value="1"/>
</dbReference>
<evidence type="ECO:0000259" key="7">
    <source>
        <dbReference type="Pfam" id="PF22666"/>
    </source>
</evidence>
<name>A0A9D1K6W2_9FIRM</name>
<evidence type="ECO:0000256" key="3">
    <source>
        <dbReference type="ARBA" id="ARBA00012754"/>
    </source>
</evidence>
<organism evidence="8 9">
    <name type="scientific">Candidatus Alectryocaccomicrobium excrementavium</name>
    <dbReference type="NCBI Taxonomy" id="2840668"/>
    <lineage>
        <taxon>Bacteria</taxon>
        <taxon>Bacillati</taxon>
        <taxon>Bacillota</taxon>
        <taxon>Clostridia</taxon>
        <taxon>Candidatus Alectryocaccomicrobium</taxon>
    </lineage>
</organism>
<accession>A0A9D1K6W2</accession>
<protein>
    <recommendedName>
        <fullName evidence="3">beta-mannosidase</fullName>
        <ecNumber evidence="3">3.2.1.25</ecNumber>
    </recommendedName>
</protein>
<sequence>MEQIFLREGWRLREEPLSMQMESVGAVLAQEQGWMDCSLPCDVSMALMAHGRIADPAVAMHCYENEWIERRSWWFVREFSWAEAARYDAVELVFPSLDCHADVFLNGAYLGHQASAHYPFRREVSRHLRPGVNRIVVRLTVGLEHVSDGDLAQIDRAVCTERGNGRTDRSDKRRAFLRKPQYVFGWDWSPRIATCGIMEVAYLELHRKVAVRALHIATQKLADGHAWLRGEIVVENLDMLGTLDADARLSLCIEGKTICAIEWSDQWLASGIQHLPFEARIPHPRLWWPNGYGEQPLYEAKCTVSVAGEVVAERSESFGIRTVELDTSRDEAGWRRFALRINGREIFCKGANWIPADAIYARVDDTRFATLLREAKEANFNMLRVWGGGLYNREIFYRLCDELGILLWHDFMFGCACYPDHLEAFRLECEREMEFQTRRLRNHPCMALFCGNNENHQIFDWQANPGWGIHPGLDKQYGLLLANRCAREAVWRNCPEIPYWNSSPYGGARPGEEDEGDVHYWSQCMMNPDMQKRIEPREYERVHARFVSEYGYPGPTCLATMREYLGQEAIDRNSEAWKLHTNTFEKDTVAAGIAKHYGDPEGLSLEEYILYAGMVQSTMLEESLETLRAKLFCAGSLFWMYNDCWGEVGWSIVDYALRRKIAYYGVRRAFAPVRLILRKVGEMAIIVGCNDAPEPAFLEGMLGYVALDGADARQRRVRFEIPAGRSIVLREALPQYDICRGVYAFLPDAPEADAAVLRRADIRQMKIAGKAQIENCQAVGEDLAVIVRANRYTHGVYFAGDMPCSEEYFDLLPGQRKRVILYGCAGQTPALRWVR</sequence>
<dbReference type="InterPro" id="IPR050887">
    <property type="entry name" value="Beta-mannosidase_GH2"/>
</dbReference>
<gene>
    <name evidence="8" type="ORF">IAA84_04670</name>
</gene>
<dbReference type="Pfam" id="PF00703">
    <property type="entry name" value="Glyco_hydro_2"/>
    <property type="match status" value="1"/>
</dbReference>
<feature type="domain" description="Beta-mannosidase-like galactose-binding" evidence="7">
    <location>
        <begin position="31"/>
        <end position="198"/>
    </location>
</feature>
<dbReference type="PANTHER" id="PTHR43730">
    <property type="entry name" value="BETA-MANNOSIDASE"/>
    <property type="match status" value="1"/>
</dbReference>
<dbReference type="InterPro" id="IPR054593">
    <property type="entry name" value="Beta-mannosidase-like_N2"/>
</dbReference>
<evidence type="ECO:0000256" key="4">
    <source>
        <dbReference type="ARBA" id="ARBA00022801"/>
    </source>
</evidence>
<dbReference type="SUPFAM" id="SSF51445">
    <property type="entry name" value="(Trans)glycosidases"/>
    <property type="match status" value="1"/>
</dbReference>
<dbReference type="SUPFAM" id="SSF49785">
    <property type="entry name" value="Galactose-binding domain-like"/>
    <property type="match status" value="1"/>
</dbReference>
<reference evidence="8" key="2">
    <citation type="journal article" date="2021" name="PeerJ">
        <title>Extensive microbial diversity within the chicken gut microbiome revealed by metagenomics and culture.</title>
        <authorList>
            <person name="Gilroy R."/>
            <person name="Ravi A."/>
            <person name="Getino M."/>
            <person name="Pursley I."/>
            <person name="Horton D.L."/>
            <person name="Alikhan N.F."/>
            <person name="Baker D."/>
            <person name="Gharbi K."/>
            <person name="Hall N."/>
            <person name="Watson M."/>
            <person name="Adriaenssens E.M."/>
            <person name="Foster-Nyarko E."/>
            <person name="Jarju S."/>
            <person name="Secka A."/>
            <person name="Antonio M."/>
            <person name="Oren A."/>
            <person name="Chaudhuri R.R."/>
            <person name="La Ragione R."/>
            <person name="Hildebrand F."/>
            <person name="Pallen M.J."/>
        </authorList>
    </citation>
    <scope>NUCLEOTIDE SEQUENCE</scope>
    <source>
        <strain evidence="8">13766</strain>
    </source>
</reference>
<comment type="caution">
    <text evidence="8">The sequence shown here is derived from an EMBL/GenBank/DDBJ whole genome shotgun (WGS) entry which is preliminary data.</text>
</comment>
<comment type="similarity">
    <text evidence="2">Belongs to the glycosyl hydrolase 2 family.</text>
</comment>
<dbReference type="AlphaFoldDB" id="A0A9D1K6W2"/>
<dbReference type="GO" id="GO:0005975">
    <property type="term" value="P:carbohydrate metabolic process"/>
    <property type="evidence" value="ECO:0007669"/>
    <property type="project" value="InterPro"/>
</dbReference>
<dbReference type="Proteomes" id="UP000824140">
    <property type="component" value="Unassembled WGS sequence"/>
</dbReference>
<keyword evidence="4" id="KW-0378">Hydrolase</keyword>
<dbReference type="InterPro" id="IPR006102">
    <property type="entry name" value="Ig-like_GH2"/>
</dbReference>
<evidence type="ECO:0000256" key="5">
    <source>
        <dbReference type="ARBA" id="ARBA00023295"/>
    </source>
</evidence>
<dbReference type="InterPro" id="IPR013783">
    <property type="entry name" value="Ig-like_fold"/>
</dbReference>
<dbReference type="Pfam" id="PF22666">
    <property type="entry name" value="Glyco_hydro_2_N2"/>
    <property type="match status" value="1"/>
</dbReference>
<dbReference type="SUPFAM" id="SSF49303">
    <property type="entry name" value="beta-Galactosidase/glucuronidase domain"/>
    <property type="match status" value="1"/>
</dbReference>
<reference evidence="8" key="1">
    <citation type="submission" date="2020-10" db="EMBL/GenBank/DDBJ databases">
        <authorList>
            <person name="Gilroy R."/>
        </authorList>
    </citation>
    <scope>NUCLEOTIDE SEQUENCE</scope>
    <source>
        <strain evidence="8">13766</strain>
    </source>
</reference>
<keyword evidence="5" id="KW-0326">Glycosidase</keyword>
<dbReference type="GO" id="GO:0004567">
    <property type="term" value="F:beta-mannosidase activity"/>
    <property type="evidence" value="ECO:0007669"/>
    <property type="project" value="UniProtKB-EC"/>
</dbReference>
<dbReference type="Gene3D" id="2.60.120.260">
    <property type="entry name" value="Galactose-binding domain-like"/>
    <property type="match status" value="1"/>
</dbReference>
<evidence type="ECO:0000256" key="2">
    <source>
        <dbReference type="ARBA" id="ARBA00007401"/>
    </source>
</evidence>
<dbReference type="Gene3D" id="2.60.40.10">
    <property type="entry name" value="Immunoglobulins"/>
    <property type="match status" value="1"/>
</dbReference>
<evidence type="ECO:0000259" key="6">
    <source>
        <dbReference type="Pfam" id="PF00703"/>
    </source>
</evidence>
<dbReference type="InterPro" id="IPR008979">
    <property type="entry name" value="Galactose-bd-like_sf"/>
</dbReference>
<dbReference type="FunFam" id="3.20.20.80:FF:000050">
    <property type="entry name" value="Beta-mannosidase B"/>
    <property type="match status" value="1"/>
</dbReference>
<feature type="domain" description="Glycoside hydrolase family 2 immunoglobulin-like beta-sandwich" evidence="6">
    <location>
        <begin position="278"/>
        <end position="321"/>
    </location>
</feature>